<accession>A0A7W3JQZ3</accession>
<sequence>MGRFPIFSARDTSRRIAEADSVAVIGLGRFGSSLALELMASGTEVLGIDNHEELVQSLNGELTQVVRADATKPEVLAQLALDEFDRVVVAIGNDVSASILTCSVLLNMKSPVIWAKAVNDQHGLILEQLGVQHVIYPEKDMGRRVAHLVRGAALDYIEVAKGYALVKAPVPGIFQGVALGATDLRKTHRVTVAAFQHGDQPWTNADNATVLVEGDTILIVGATADAEAFAQLR</sequence>
<dbReference type="InterPro" id="IPR050721">
    <property type="entry name" value="Trk_Ktr_HKT_K-transport"/>
</dbReference>
<evidence type="ECO:0000313" key="2">
    <source>
        <dbReference type="EMBL" id="MBA8817427.1"/>
    </source>
</evidence>
<dbReference type="Gene3D" id="3.40.50.720">
    <property type="entry name" value="NAD(P)-binding Rossmann-like Domain"/>
    <property type="match status" value="1"/>
</dbReference>
<dbReference type="Pfam" id="PF02254">
    <property type="entry name" value="TrkA_N"/>
    <property type="match status" value="1"/>
</dbReference>
<dbReference type="GO" id="GO:0006813">
    <property type="term" value="P:potassium ion transport"/>
    <property type="evidence" value="ECO:0007669"/>
    <property type="project" value="InterPro"/>
</dbReference>
<dbReference type="InterPro" id="IPR036721">
    <property type="entry name" value="RCK_C_sf"/>
</dbReference>
<name>A0A7W3JQZ3_9MICO</name>
<dbReference type="EMBL" id="JACGWY010000006">
    <property type="protein sequence ID" value="MBA8817427.1"/>
    <property type="molecule type" value="Genomic_DNA"/>
</dbReference>
<dbReference type="Gene3D" id="3.30.70.1450">
    <property type="entry name" value="Regulator of K+ conductance, C-terminal domain"/>
    <property type="match status" value="1"/>
</dbReference>
<organism evidence="2 3">
    <name type="scientific">Microbacterium halimionae</name>
    <dbReference type="NCBI Taxonomy" id="1526413"/>
    <lineage>
        <taxon>Bacteria</taxon>
        <taxon>Bacillati</taxon>
        <taxon>Actinomycetota</taxon>
        <taxon>Actinomycetes</taxon>
        <taxon>Micrococcales</taxon>
        <taxon>Microbacteriaceae</taxon>
        <taxon>Microbacterium</taxon>
    </lineage>
</organism>
<evidence type="ECO:0000313" key="3">
    <source>
        <dbReference type="Proteomes" id="UP000526083"/>
    </source>
</evidence>
<feature type="domain" description="RCK N-terminal" evidence="1">
    <location>
        <begin position="19"/>
        <end position="135"/>
    </location>
</feature>
<dbReference type="PANTHER" id="PTHR43833">
    <property type="entry name" value="POTASSIUM CHANNEL PROTEIN 2-RELATED-RELATED"/>
    <property type="match status" value="1"/>
</dbReference>
<evidence type="ECO:0000259" key="1">
    <source>
        <dbReference type="PROSITE" id="PS51201"/>
    </source>
</evidence>
<comment type="caution">
    <text evidence="2">The sequence shown here is derived from an EMBL/GenBank/DDBJ whole genome shotgun (WGS) entry which is preliminary data.</text>
</comment>
<dbReference type="PANTHER" id="PTHR43833:SF7">
    <property type="entry name" value="KTR SYSTEM POTASSIUM UPTAKE PROTEIN C"/>
    <property type="match status" value="1"/>
</dbReference>
<dbReference type="RefSeq" id="WP_167049246.1">
    <property type="nucleotide sequence ID" value="NZ_JAAOZB010000002.1"/>
</dbReference>
<dbReference type="InterPro" id="IPR036291">
    <property type="entry name" value="NAD(P)-bd_dom_sf"/>
</dbReference>
<proteinExistence type="predicted"/>
<dbReference type="AlphaFoldDB" id="A0A7W3JQZ3"/>
<dbReference type="SUPFAM" id="SSF51735">
    <property type="entry name" value="NAD(P)-binding Rossmann-fold domains"/>
    <property type="match status" value="1"/>
</dbReference>
<protein>
    <submittedName>
        <fullName evidence="2">Trk system potassium uptake protein TrkA</fullName>
    </submittedName>
</protein>
<keyword evidence="3" id="KW-1185">Reference proteome</keyword>
<dbReference type="SUPFAM" id="SSF116726">
    <property type="entry name" value="TrkA C-terminal domain-like"/>
    <property type="match status" value="1"/>
</dbReference>
<reference evidence="2 3" key="1">
    <citation type="submission" date="2020-07" db="EMBL/GenBank/DDBJ databases">
        <title>Sequencing the genomes of 1000 actinobacteria strains.</title>
        <authorList>
            <person name="Klenk H.-P."/>
        </authorList>
    </citation>
    <scope>NUCLEOTIDE SEQUENCE [LARGE SCALE GENOMIC DNA]</scope>
    <source>
        <strain evidence="2 3">DSM 27576</strain>
    </source>
</reference>
<dbReference type="PROSITE" id="PS51201">
    <property type="entry name" value="RCK_N"/>
    <property type="match status" value="1"/>
</dbReference>
<gene>
    <name evidence="2" type="ORF">FHX48_002526</name>
</gene>
<dbReference type="Proteomes" id="UP000526083">
    <property type="component" value="Unassembled WGS sequence"/>
</dbReference>
<dbReference type="InterPro" id="IPR003148">
    <property type="entry name" value="RCK_N"/>
</dbReference>